<comment type="caution">
    <text evidence="2">The sequence shown here is derived from an EMBL/GenBank/DDBJ whole genome shotgun (WGS) entry which is preliminary data.</text>
</comment>
<sequence length="172" mass="17862">MKTIKFICACFLVTSALFLTSCSDDDGGGGGNAAAGTITAKVDGTTVTTLEITTSATLVSAGGNTTLSMLGTSTSQKGFSFTINGFDGVGTYEFGGSSSVFRVASYIEANVSNPLDSQTWSAPYDDDSPRGTISFSEVTDTRVKGTFTYSAKNPNDNSVKQITEGSFNVEIN</sequence>
<dbReference type="EMBL" id="SBKQ01000005">
    <property type="protein sequence ID" value="RXR33154.1"/>
    <property type="molecule type" value="Genomic_DNA"/>
</dbReference>
<gene>
    <name evidence="2" type="ORF">EQG68_06625</name>
</gene>
<dbReference type="Proteomes" id="UP000289734">
    <property type="component" value="Unassembled WGS sequence"/>
</dbReference>
<feature type="chain" id="PRO_5020643126" description="Lipoprotein" evidence="1">
    <location>
        <begin position="24"/>
        <end position="172"/>
    </location>
</feature>
<keyword evidence="1" id="KW-0732">Signal</keyword>
<feature type="signal peptide" evidence="1">
    <location>
        <begin position="1"/>
        <end position="23"/>
    </location>
</feature>
<keyword evidence="3" id="KW-1185">Reference proteome</keyword>
<evidence type="ECO:0008006" key="4">
    <source>
        <dbReference type="Google" id="ProtNLM"/>
    </source>
</evidence>
<name>A0A4Q1KVE3_9FLAO</name>
<organism evidence="2 3">
    <name type="scientific">Flavobacterium piscinae</name>
    <dbReference type="NCBI Taxonomy" id="2506424"/>
    <lineage>
        <taxon>Bacteria</taxon>
        <taxon>Pseudomonadati</taxon>
        <taxon>Bacteroidota</taxon>
        <taxon>Flavobacteriia</taxon>
        <taxon>Flavobacteriales</taxon>
        <taxon>Flavobacteriaceae</taxon>
        <taxon>Flavobacterium</taxon>
    </lineage>
</organism>
<evidence type="ECO:0000313" key="2">
    <source>
        <dbReference type="EMBL" id="RXR33154.1"/>
    </source>
</evidence>
<dbReference type="PROSITE" id="PS51257">
    <property type="entry name" value="PROKAR_LIPOPROTEIN"/>
    <property type="match status" value="1"/>
</dbReference>
<protein>
    <recommendedName>
        <fullName evidence="4">Lipoprotein</fullName>
    </recommendedName>
</protein>
<reference evidence="3" key="1">
    <citation type="submission" date="2019-01" db="EMBL/GenBank/DDBJ databases">
        <title>Cytophagaceae bacterium strain CAR-16.</title>
        <authorList>
            <person name="Chen W.-M."/>
        </authorList>
    </citation>
    <scope>NUCLEOTIDE SEQUENCE [LARGE SCALE GENOMIC DNA]</scope>
    <source>
        <strain evidence="3">ICH-30</strain>
    </source>
</reference>
<evidence type="ECO:0000256" key="1">
    <source>
        <dbReference type="SAM" id="SignalP"/>
    </source>
</evidence>
<dbReference type="RefSeq" id="WP_129463999.1">
    <property type="nucleotide sequence ID" value="NZ_SBKQ01000005.1"/>
</dbReference>
<accession>A0A4Q1KVE3</accession>
<dbReference type="InterPro" id="IPR046219">
    <property type="entry name" value="DUF6252"/>
</dbReference>
<evidence type="ECO:0000313" key="3">
    <source>
        <dbReference type="Proteomes" id="UP000289734"/>
    </source>
</evidence>
<dbReference type="OrthoDB" id="824283at2"/>
<proteinExistence type="predicted"/>
<dbReference type="AlphaFoldDB" id="A0A4Q1KVE3"/>
<dbReference type="Pfam" id="PF19765">
    <property type="entry name" value="DUF6252"/>
    <property type="match status" value="1"/>
</dbReference>